<feature type="binding site" evidence="10">
    <location>
        <begin position="13"/>
        <end position="20"/>
    </location>
    <ligand>
        <name>ATP</name>
        <dbReference type="ChEBI" id="CHEBI:30616"/>
    </ligand>
</feature>
<evidence type="ECO:0000256" key="10">
    <source>
        <dbReference type="HAMAP-Rule" id="MF_00185"/>
    </source>
</evidence>
<keyword evidence="6 10" id="KW-0547">Nucleotide-binding</keyword>
<dbReference type="Gene3D" id="3.40.50.300">
    <property type="entry name" value="P-loop containing nucleotide triphosphate hydrolases"/>
    <property type="match status" value="1"/>
</dbReference>
<dbReference type="Proteomes" id="UP000217881">
    <property type="component" value="Unassembled WGS sequence"/>
</dbReference>
<keyword evidence="8 10" id="KW-0460">Magnesium</keyword>
<evidence type="ECO:0000313" key="15">
    <source>
        <dbReference type="Proteomes" id="UP000217881"/>
    </source>
</evidence>
<dbReference type="GO" id="GO:0052381">
    <property type="term" value="F:tRNA dimethylallyltransferase activity"/>
    <property type="evidence" value="ECO:0007669"/>
    <property type="project" value="UniProtKB-UniRule"/>
</dbReference>
<gene>
    <name evidence="10" type="primary">miaA</name>
    <name evidence="14" type="ORF">CIK59_03845</name>
</gene>
<dbReference type="PANTHER" id="PTHR11088">
    <property type="entry name" value="TRNA DIMETHYLALLYLTRANSFERASE"/>
    <property type="match status" value="1"/>
</dbReference>
<dbReference type="GO" id="GO:0006400">
    <property type="term" value="P:tRNA modification"/>
    <property type="evidence" value="ECO:0007669"/>
    <property type="project" value="TreeGrafter"/>
</dbReference>
<dbReference type="InterPro" id="IPR027417">
    <property type="entry name" value="P-loop_NTPase"/>
</dbReference>
<comment type="cofactor">
    <cofactor evidence="1 10">
        <name>Mg(2+)</name>
        <dbReference type="ChEBI" id="CHEBI:18420"/>
    </cofactor>
</comment>
<comment type="subunit">
    <text evidence="10">Monomer.</text>
</comment>
<comment type="similarity">
    <text evidence="3 10 13">Belongs to the IPP transferase family.</text>
</comment>
<evidence type="ECO:0000313" key="14">
    <source>
        <dbReference type="EMBL" id="PCC54651.1"/>
    </source>
</evidence>
<evidence type="ECO:0000256" key="13">
    <source>
        <dbReference type="RuleBase" id="RU003785"/>
    </source>
</evidence>
<keyword evidence="5 10" id="KW-0819">tRNA processing</keyword>
<dbReference type="GO" id="GO:0005524">
    <property type="term" value="F:ATP binding"/>
    <property type="evidence" value="ECO:0007669"/>
    <property type="project" value="UniProtKB-UniRule"/>
</dbReference>
<evidence type="ECO:0000256" key="8">
    <source>
        <dbReference type="ARBA" id="ARBA00022842"/>
    </source>
</evidence>
<dbReference type="NCBIfam" id="TIGR00174">
    <property type="entry name" value="miaA"/>
    <property type="match status" value="1"/>
</dbReference>
<comment type="function">
    <text evidence="2 10 12">Catalyzes the transfer of a dimethylallyl group onto the adenine at position 37 in tRNAs that read codons beginning with uridine, leading to the formation of N6-(dimethylallyl)adenosine (i(6)A).</text>
</comment>
<dbReference type="SUPFAM" id="SSF52540">
    <property type="entry name" value="P-loop containing nucleoside triphosphate hydrolases"/>
    <property type="match status" value="2"/>
</dbReference>
<feature type="site" description="Interaction with substrate tRNA" evidence="10">
    <location>
        <position position="125"/>
    </location>
</feature>
<evidence type="ECO:0000256" key="3">
    <source>
        <dbReference type="ARBA" id="ARBA00005842"/>
    </source>
</evidence>
<dbReference type="FunFam" id="1.10.20.140:FF:000001">
    <property type="entry name" value="tRNA dimethylallyltransferase"/>
    <property type="match status" value="1"/>
</dbReference>
<comment type="catalytic activity">
    <reaction evidence="9 10 11">
        <text>adenosine(37) in tRNA + dimethylallyl diphosphate = N(6)-dimethylallyladenosine(37) in tRNA + diphosphate</text>
        <dbReference type="Rhea" id="RHEA:26482"/>
        <dbReference type="Rhea" id="RHEA-COMP:10162"/>
        <dbReference type="Rhea" id="RHEA-COMP:10375"/>
        <dbReference type="ChEBI" id="CHEBI:33019"/>
        <dbReference type="ChEBI" id="CHEBI:57623"/>
        <dbReference type="ChEBI" id="CHEBI:74411"/>
        <dbReference type="ChEBI" id="CHEBI:74415"/>
        <dbReference type="EC" id="2.5.1.75"/>
    </reaction>
</comment>
<evidence type="ECO:0000256" key="1">
    <source>
        <dbReference type="ARBA" id="ARBA00001946"/>
    </source>
</evidence>
<accession>A0A2A3ZT29</accession>
<evidence type="ECO:0000256" key="11">
    <source>
        <dbReference type="RuleBase" id="RU003783"/>
    </source>
</evidence>
<dbReference type="InterPro" id="IPR039657">
    <property type="entry name" value="Dimethylallyltransferase"/>
</dbReference>
<evidence type="ECO:0000256" key="9">
    <source>
        <dbReference type="ARBA" id="ARBA00049563"/>
    </source>
</evidence>
<protein>
    <recommendedName>
        <fullName evidence="10">tRNA dimethylallyltransferase</fullName>
        <ecNumber evidence="10">2.5.1.75</ecNumber>
    </recommendedName>
    <alternativeName>
        <fullName evidence="10">Dimethylallyl diphosphate:tRNA dimethylallyltransferase</fullName>
        <shortName evidence="10">DMAPP:tRNA dimethylallyltransferase</shortName>
        <shortName evidence="10">DMATase</shortName>
    </alternativeName>
    <alternativeName>
        <fullName evidence="10">Isopentenyl-diphosphate:tRNA isopentenyltransferase</fullName>
        <shortName evidence="10">IPP transferase</shortName>
        <shortName evidence="10">IPPT</shortName>
        <shortName evidence="10">IPTase</shortName>
    </alternativeName>
</protein>
<dbReference type="InterPro" id="IPR018022">
    <property type="entry name" value="IPT"/>
</dbReference>
<reference evidence="14 15" key="1">
    <citation type="journal article" date="2017" name="Elife">
        <title>Extensive horizontal gene transfer in cheese-associated bacteria.</title>
        <authorList>
            <person name="Bonham K.S."/>
            <person name="Wolfe B.E."/>
            <person name="Dutton R.J."/>
        </authorList>
    </citation>
    <scope>NUCLEOTIDE SEQUENCE [LARGE SCALE GENOMIC DNA]</scope>
    <source>
        <strain evidence="14 15">738_8</strain>
    </source>
</reference>
<evidence type="ECO:0000256" key="4">
    <source>
        <dbReference type="ARBA" id="ARBA00022679"/>
    </source>
</evidence>
<comment type="caution">
    <text evidence="10">Lacks conserved residue(s) required for the propagation of feature annotation.</text>
</comment>
<evidence type="ECO:0000256" key="6">
    <source>
        <dbReference type="ARBA" id="ARBA00022741"/>
    </source>
</evidence>
<keyword evidence="4 10" id="KW-0808">Transferase</keyword>
<feature type="binding site" evidence="10">
    <location>
        <begin position="15"/>
        <end position="20"/>
    </location>
    <ligand>
        <name>substrate</name>
    </ligand>
</feature>
<dbReference type="RefSeq" id="WP_096145821.1">
    <property type="nucleotide sequence ID" value="NZ_NRHA01000007.1"/>
</dbReference>
<proteinExistence type="inferred from homology"/>
<evidence type="ECO:0000256" key="7">
    <source>
        <dbReference type="ARBA" id="ARBA00022840"/>
    </source>
</evidence>
<sequence>MSTTTQPTITIAGATATGKSDLALNLAEHLGGEIINTDSMQFYRGMDIGTAKLPIDERRGITHHLIDILDVREEANVQTFQRQAREAIADIRTRGNRPILVGGSGLYVRAATDRMEFPGTDPDVRARIESEVEADRWGRHRHLQEIDPAAAAKITPNDSRRIVRALEVIELTGRPFSAQLPDYQAIAPTIHLGLSVERKILHERIASRVETMWEHGWVDEVRRLLERGLAEGRTASRAIGYAQIQQYLAGELDRDDAQEQTTIRTRQFARRQDTWFRRDPRIVWIDGTAGDHAANAASALDAVADTKS</sequence>
<keyword evidence="7 10" id="KW-0067">ATP-binding</keyword>
<evidence type="ECO:0000256" key="12">
    <source>
        <dbReference type="RuleBase" id="RU003784"/>
    </source>
</evidence>
<evidence type="ECO:0000256" key="5">
    <source>
        <dbReference type="ARBA" id="ARBA00022694"/>
    </source>
</evidence>
<feature type="site" description="Interaction with substrate tRNA" evidence="10">
    <location>
        <position position="104"/>
    </location>
</feature>
<dbReference type="Gene3D" id="1.10.20.140">
    <property type="match status" value="1"/>
</dbReference>
<dbReference type="AlphaFoldDB" id="A0A2A3ZT29"/>
<evidence type="ECO:0000256" key="2">
    <source>
        <dbReference type="ARBA" id="ARBA00003213"/>
    </source>
</evidence>
<dbReference type="EC" id="2.5.1.75" evidence="10"/>
<feature type="region of interest" description="Interaction with substrate tRNA" evidence="10">
    <location>
        <begin position="38"/>
        <end position="41"/>
    </location>
</feature>
<comment type="caution">
    <text evidence="14">The sequence shown here is derived from an EMBL/GenBank/DDBJ whole genome shotgun (WGS) entry which is preliminary data.</text>
</comment>
<dbReference type="HAMAP" id="MF_00185">
    <property type="entry name" value="IPP_trans"/>
    <property type="match status" value="1"/>
</dbReference>
<name>A0A2A3ZT29_BREAU</name>
<dbReference type="EMBL" id="NRHA01000007">
    <property type="protein sequence ID" value="PCC54651.1"/>
    <property type="molecule type" value="Genomic_DNA"/>
</dbReference>
<dbReference type="Pfam" id="PF01715">
    <property type="entry name" value="IPPT"/>
    <property type="match status" value="1"/>
</dbReference>
<organism evidence="14 15">
    <name type="scientific">Brevibacterium aurantiacum</name>
    <dbReference type="NCBI Taxonomy" id="273384"/>
    <lineage>
        <taxon>Bacteria</taxon>
        <taxon>Bacillati</taxon>
        <taxon>Actinomycetota</taxon>
        <taxon>Actinomycetes</taxon>
        <taxon>Micrococcales</taxon>
        <taxon>Brevibacteriaceae</taxon>
        <taxon>Brevibacterium</taxon>
    </lineage>
</organism>
<dbReference type="PANTHER" id="PTHR11088:SF60">
    <property type="entry name" value="TRNA DIMETHYLALLYLTRANSFERASE"/>
    <property type="match status" value="1"/>
</dbReference>